<evidence type="ECO:0000313" key="1">
    <source>
        <dbReference type="EMBL" id="KAK3221851.1"/>
    </source>
</evidence>
<accession>A0AAE0API7</accession>
<proteinExistence type="predicted"/>
<reference evidence="1" key="1">
    <citation type="journal article" date="2023" name="Plant J.">
        <title>Genome sequences and population genomics provide insights into the demographic history, inbreeding, and mutation load of two 'living fossil' tree species of Dipteronia.</title>
        <authorList>
            <person name="Feng Y."/>
            <person name="Comes H.P."/>
            <person name="Chen J."/>
            <person name="Zhu S."/>
            <person name="Lu R."/>
            <person name="Zhang X."/>
            <person name="Li P."/>
            <person name="Qiu J."/>
            <person name="Olsen K.M."/>
            <person name="Qiu Y."/>
        </authorList>
    </citation>
    <scope>NUCLEOTIDE SEQUENCE</scope>
    <source>
        <strain evidence="1">NBL</strain>
    </source>
</reference>
<comment type="caution">
    <text evidence="1">The sequence shown here is derived from an EMBL/GenBank/DDBJ whole genome shotgun (WGS) entry which is preliminary data.</text>
</comment>
<dbReference type="Proteomes" id="UP001281410">
    <property type="component" value="Unassembled WGS sequence"/>
</dbReference>
<evidence type="ECO:0000313" key="2">
    <source>
        <dbReference type="Proteomes" id="UP001281410"/>
    </source>
</evidence>
<name>A0AAE0API7_9ROSI</name>
<keyword evidence="2" id="KW-1185">Reference proteome</keyword>
<dbReference type="EMBL" id="JANJYJ010000003">
    <property type="protein sequence ID" value="KAK3221851.1"/>
    <property type="molecule type" value="Genomic_DNA"/>
</dbReference>
<dbReference type="PANTHER" id="PTHR33116:SF86">
    <property type="entry name" value="REVERSE TRANSCRIPTASE DOMAIN-CONTAINING PROTEIN"/>
    <property type="match status" value="1"/>
</dbReference>
<dbReference type="AlphaFoldDB" id="A0AAE0API7"/>
<protein>
    <recommendedName>
        <fullName evidence="3">Reverse transcriptase zinc-binding domain-containing protein</fullName>
    </recommendedName>
</protein>
<gene>
    <name evidence="1" type="ORF">Dsin_008876</name>
</gene>
<sequence length="171" mass="20144">MVDCHEKYPGLPTYVGRNKRSLFVDIIDRVWNHMKGCHDKFLSMGGKEVLIKAVVQYIPIYSMSLFKLPKCHIKEIAMFWWRGNPDKSKIHWSKWSRICKPKVFDGLRSRDLVIFNKALLAKQCWRLVKFSDSLPAKVLRAYYYHNLNFFEAEEKPFGSLYGKACYRVGKS</sequence>
<dbReference type="PANTHER" id="PTHR33116">
    <property type="entry name" value="REVERSE TRANSCRIPTASE ZINC-BINDING DOMAIN-CONTAINING PROTEIN-RELATED-RELATED"/>
    <property type="match status" value="1"/>
</dbReference>
<evidence type="ECO:0008006" key="3">
    <source>
        <dbReference type="Google" id="ProtNLM"/>
    </source>
</evidence>
<organism evidence="1 2">
    <name type="scientific">Dipteronia sinensis</name>
    <dbReference type="NCBI Taxonomy" id="43782"/>
    <lineage>
        <taxon>Eukaryota</taxon>
        <taxon>Viridiplantae</taxon>
        <taxon>Streptophyta</taxon>
        <taxon>Embryophyta</taxon>
        <taxon>Tracheophyta</taxon>
        <taxon>Spermatophyta</taxon>
        <taxon>Magnoliopsida</taxon>
        <taxon>eudicotyledons</taxon>
        <taxon>Gunneridae</taxon>
        <taxon>Pentapetalae</taxon>
        <taxon>rosids</taxon>
        <taxon>malvids</taxon>
        <taxon>Sapindales</taxon>
        <taxon>Sapindaceae</taxon>
        <taxon>Hippocastanoideae</taxon>
        <taxon>Acereae</taxon>
        <taxon>Dipteronia</taxon>
    </lineage>
</organism>